<dbReference type="AlphaFoldDB" id="B6K5N6"/>
<dbReference type="EMBL" id="KE651167">
    <property type="protein sequence ID" value="EEB08840.1"/>
    <property type="molecule type" value="Genomic_DNA"/>
</dbReference>
<dbReference type="GO" id="GO:1990113">
    <property type="term" value="P:RNA polymerase I assembly"/>
    <property type="evidence" value="ECO:0000318"/>
    <property type="project" value="GO_Central"/>
</dbReference>
<dbReference type="FunFam" id="1.10.287.370:FF:000004">
    <property type="entry name" value="Probable prefoldin subunit 5"/>
    <property type="match status" value="1"/>
</dbReference>
<dbReference type="GO" id="GO:0032153">
    <property type="term" value="C:cell division site"/>
    <property type="evidence" value="ECO:0007669"/>
    <property type="project" value="EnsemblFungi"/>
</dbReference>
<accession>B6K5N6</accession>
<keyword evidence="3" id="KW-0175">Coiled coil</keyword>
<dbReference type="CDD" id="cd23157">
    <property type="entry name" value="Prefoldin_5"/>
    <property type="match status" value="1"/>
</dbReference>
<reference evidence="4 6" key="1">
    <citation type="journal article" date="2011" name="Science">
        <title>Comparative functional genomics of the fission yeasts.</title>
        <authorList>
            <person name="Rhind N."/>
            <person name="Chen Z."/>
            <person name="Yassour M."/>
            <person name="Thompson D.A."/>
            <person name="Haas B.J."/>
            <person name="Habib N."/>
            <person name="Wapinski I."/>
            <person name="Roy S."/>
            <person name="Lin M.F."/>
            <person name="Heiman D.I."/>
            <person name="Young S.K."/>
            <person name="Furuya K."/>
            <person name="Guo Y."/>
            <person name="Pidoux A."/>
            <person name="Chen H.M."/>
            <person name="Robbertse B."/>
            <person name="Goldberg J.M."/>
            <person name="Aoki K."/>
            <person name="Bayne E.H."/>
            <person name="Berlin A.M."/>
            <person name="Desjardins C.A."/>
            <person name="Dobbs E."/>
            <person name="Dukaj L."/>
            <person name="Fan L."/>
            <person name="FitzGerald M.G."/>
            <person name="French C."/>
            <person name="Gujja S."/>
            <person name="Hansen K."/>
            <person name="Keifenheim D."/>
            <person name="Levin J.Z."/>
            <person name="Mosher R.A."/>
            <person name="Mueller C.A."/>
            <person name="Pfiffner J."/>
            <person name="Priest M."/>
            <person name="Russ C."/>
            <person name="Smialowska A."/>
            <person name="Swoboda P."/>
            <person name="Sykes S.M."/>
            <person name="Vaughn M."/>
            <person name="Vengrova S."/>
            <person name="Yoder R."/>
            <person name="Zeng Q."/>
            <person name="Allshire R."/>
            <person name="Baulcombe D."/>
            <person name="Birren B.W."/>
            <person name="Brown W."/>
            <person name="Ekwall K."/>
            <person name="Kellis M."/>
            <person name="Leatherwood J."/>
            <person name="Levin H."/>
            <person name="Margalit H."/>
            <person name="Martienssen R."/>
            <person name="Nieduszynski C.A."/>
            <person name="Spatafora J.W."/>
            <person name="Friedman N."/>
            <person name="Dalgaard J.Z."/>
            <person name="Baumann P."/>
            <person name="Niki H."/>
            <person name="Regev A."/>
            <person name="Nusbaum C."/>
        </authorList>
    </citation>
    <scope>NUCLEOTIDE SEQUENCE [LARGE SCALE GENOMIC DNA]</scope>
    <source>
        <strain evidence="6">yFS275 / FY16936</strain>
    </source>
</reference>
<evidence type="ECO:0000313" key="6">
    <source>
        <dbReference type="Proteomes" id="UP000001744"/>
    </source>
</evidence>
<dbReference type="PANTHER" id="PTHR12674:SF2">
    <property type="entry name" value="PREFOLDIN SUBUNIT 5"/>
    <property type="match status" value="1"/>
</dbReference>
<dbReference type="OMA" id="QAKFKAC"/>
<feature type="coiled-coil region" evidence="3">
    <location>
        <begin position="9"/>
        <end position="36"/>
    </location>
</feature>
<dbReference type="Proteomes" id="UP000001744">
    <property type="component" value="Unassembled WGS sequence"/>
</dbReference>
<dbReference type="GO" id="GO:0006457">
    <property type="term" value="P:protein folding"/>
    <property type="evidence" value="ECO:0007669"/>
    <property type="project" value="InterPro"/>
</dbReference>
<keyword evidence="2" id="KW-0143">Chaperone</keyword>
<dbReference type="JaponicusDB" id="SJAG_04012">
    <property type="gene designation" value="pfd5"/>
</dbReference>
<organism evidence="4 6">
    <name type="scientific">Schizosaccharomyces japonicus (strain yFS275 / FY16936)</name>
    <name type="common">Fission yeast</name>
    <dbReference type="NCBI Taxonomy" id="402676"/>
    <lineage>
        <taxon>Eukaryota</taxon>
        <taxon>Fungi</taxon>
        <taxon>Dikarya</taxon>
        <taxon>Ascomycota</taxon>
        <taxon>Taphrinomycotina</taxon>
        <taxon>Schizosaccharomycetes</taxon>
        <taxon>Schizosaccharomycetales</taxon>
        <taxon>Schizosaccharomycetaceae</taxon>
        <taxon>Schizosaccharomyces</taxon>
    </lineage>
</organism>
<proteinExistence type="inferred from homology"/>
<dbReference type="SUPFAM" id="SSF46579">
    <property type="entry name" value="Prefoldin"/>
    <property type="match status" value="1"/>
</dbReference>
<comment type="similarity">
    <text evidence="1">Belongs to the prefoldin subunit alpha family.</text>
</comment>
<evidence type="ECO:0000256" key="3">
    <source>
        <dbReference type="SAM" id="Coils"/>
    </source>
</evidence>
<evidence type="ECO:0000256" key="1">
    <source>
        <dbReference type="ARBA" id="ARBA00010048"/>
    </source>
</evidence>
<dbReference type="Pfam" id="PF02996">
    <property type="entry name" value="Prefoldin"/>
    <property type="match status" value="1"/>
</dbReference>
<dbReference type="GO" id="GO:0016272">
    <property type="term" value="C:prefoldin complex"/>
    <property type="evidence" value="ECO:0000318"/>
    <property type="project" value="GO_Central"/>
</dbReference>
<sequence>MSTPETQSIDLTKLSIEQLSELVKQLNSEIDYLATSSAQLSQALTKFTECISCVKNVVKDENNGKEILVPLTASLYVPGRFKLKDNKVLVDIGTGYFVEKTAEEAAVYYEGKCEYLRKSIGGLEGAIDAKNAQVRAVQQITQEKFMKERKTAAK</sequence>
<dbReference type="HOGENOM" id="CLU_091867_0_1_1"/>
<dbReference type="RefSeq" id="XP_002175133.1">
    <property type="nucleotide sequence ID" value="XM_002175097.2"/>
</dbReference>
<evidence type="ECO:0000256" key="2">
    <source>
        <dbReference type="ARBA" id="ARBA00023186"/>
    </source>
</evidence>
<protein>
    <submittedName>
        <fullName evidence="4">Prefoldin subunit 5</fullName>
    </submittedName>
</protein>
<dbReference type="PANTHER" id="PTHR12674">
    <property type="entry name" value="PREFOLDIN SUBUNIT 5"/>
    <property type="match status" value="1"/>
</dbReference>
<dbReference type="GO" id="GO:1990114">
    <property type="term" value="P:RNA polymerase II core complex assembly"/>
    <property type="evidence" value="ECO:0000318"/>
    <property type="project" value="GO_Central"/>
</dbReference>
<dbReference type="eggNOG" id="KOG3048">
    <property type="taxonomic scope" value="Eukaryota"/>
</dbReference>
<name>B6K5N6_SCHJY</name>
<dbReference type="Gene3D" id="1.10.287.370">
    <property type="match status" value="1"/>
</dbReference>
<dbReference type="GO" id="GO:0005737">
    <property type="term" value="C:cytoplasm"/>
    <property type="evidence" value="ECO:0000318"/>
    <property type="project" value="GO_Central"/>
</dbReference>
<evidence type="ECO:0000313" key="4">
    <source>
        <dbReference type="EMBL" id="EEB08840.1"/>
    </source>
</evidence>
<gene>
    <name evidence="5" type="primary">pfd5</name>
    <name evidence="4" type="ORF">SJAG_04012</name>
</gene>
<dbReference type="GO" id="GO:0051286">
    <property type="term" value="C:cell tip"/>
    <property type="evidence" value="ECO:0007669"/>
    <property type="project" value="EnsemblFungi"/>
</dbReference>
<dbReference type="GeneID" id="7047535"/>
<dbReference type="NCBIfam" id="TIGR00293">
    <property type="entry name" value="prefoldin subunit alpha"/>
    <property type="match status" value="1"/>
</dbReference>
<dbReference type="VEuPathDB" id="FungiDB:SJAG_04012"/>
<dbReference type="InterPro" id="IPR011599">
    <property type="entry name" value="PFD_alpha_archaea"/>
</dbReference>
<dbReference type="STRING" id="402676.B6K5N6"/>
<dbReference type="InterPro" id="IPR009053">
    <property type="entry name" value="Prefoldin"/>
</dbReference>
<dbReference type="GO" id="GO:1990115">
    <property type="term" value="P:RNA polymerase III assembly"/>
    <property type="evidence" value="ECO:0000318"/>
    <property type="project" value="GO_Central"/>
</dbReference>
<evidence type="ECO:0000313" key="5">
    <source>
        <dbReference type="JaponicusDB" id="SJAG_04012"/>
    </source>
</evidence>
<keyword evidence="6" id="KW-1185">Reference proteome</keyword>
<dbReference type="InterPro" id="IPR004127">
    <property type="entry name" value="Prefoldin_subunit_alpha"/>
</dbReference>
<dbReference type="GO" id="GO:0051082">
    <property type="term" value="F:unfolded protein binding"/>
    <property type="evidence" value="ECO:0007669"/>
    <property type="project" value="InterPro"/>
</dbReference>